<comment type="caution">
    <text evidence="1">The sequence shown here is derived from an EMBL/GenBank/DDBJ whole genome shotgun (WGS) entry which is preliminary data.</text>
</comment>
<proteinExistence type="predicted"/>
<dbReference type="OrthoDB" id="6966260at2"/>
<reference evidence="1 2" key="1">
    <citation type="submission" date="2018-01" db="EMBL/GenBank/DDBJ databases">
        <title>Denitrification phenotypes of diverse strains of Pseudomonas stutzeri.</title>
        <authorList>
            <person name="Milligan D.A."/>
            <person name="Bergaust L."/>
            <person name="Bakken L.R."/>
            <person name="Frostegard A."/>
        </authorList>
    </citation>
    <scope>NUCLEOTIDE SEQUENCE [LARGE SCALE GENOMIC DNA]</scope>
    <source>
        <strain evidence="1 2">KC</strain>
    </source>
</reference>
<gene>
    <name evidence="1" type="ORF">CXK92_14660</name>
</gene>
<accession>A0A2N8S0Y3</accession>
<protein>
    <submittedName>
        <fullName evidence="1">Uncharacterized protein</fullName>
    </submittedName>
</protein>
<dbReference type="EMBL" id="POUN01000004">
    <property type="protein sequence ID" value="PNF80246.1"/>
    <property type="molecule type" value="Genomic_DNA"/>
</dbReference>
<sequence length="69" mass="7628">MIERNGSRRQFAEGQRTVWGDLGSLKRALLACGVCAVYWRQPVSHDEMIGRPACAEPGYGLLIPLLAKN</sequence>
<dbReference type="Proteomes" id="UP000235925">
    <property type="component" value="Unassembled WGS sequence"/>
</dbReference>
<evidence type="ECO:0000313" key="2">
    <source>
        <dbReference type="Proteomes" id="UP000235925"/>
    </source>
</evidence>
<evidence type="ECO:0000313" key="1">
    <source>
        <dbReference type="EMBL" id="PNF80246.1"/>
    </source>
</evidence>
<dbReference type="AlphaFoldDB" id="A0A2N8S0Y3"/>
<organism evidence="1 2">
    <name type="scientific">Stutzerimonas stutzeri</name>
    <name type="common">Pseudomonas stutzeri</name>
    <dbReference type="NCBI Taxonomy" id="316"/>
    <lineage>
        <taxon>Bacteria</taxon>
        <taxon>Pseudomonadati</taxon>
        <taxon>Pseudomonadota</taxon>
        <taxon>Gammaproteobacteria</taxon>
        <taxon>Pseudomonadales</taxon>
        <taxon>Pseudomonadaceae</taxon>
        <taxon>Stutzerimonas</taxon>
    </lineage>
</organism>
<name>A0A2N8S0Y3_STUST</name>